<dbReference type="Pfam" id="PF01436">
    <property type="entry name" value="NHL"/>
    <property type="match status" value="2"/>
</dbReference>
<proteinExistence type="predicted"/>
<gene>
    <name evidence="5" type="ORF">SAMN02745775_102621</name>
</gene>
<dbReference type="PROSITE" id="PS51125">
    <property type="entry name" value="NHL"/>
    <property type="match status" value="3"/>
</dbReference>
<keyword evidence="6" id="KW-1185">Reference proteome</keyword>
<dbReference type="STRING" id="1123062.SAMN02745775_102621"/>
<feature type="repeat" description="NHL" evidence="4">
    <location>
        <begin position="114"/>
        <end position="158"/>
    </location>
</feature>
<evidence type="ECO:0000313" key="6">
    <source>
        <dbReference type="Proteomes" id="UP000199473"/>
    </source>
</evidence>
<dbReference type="OrthoDB" id="9792285at2"/>
<evidence type="ECO:0000256" key="3">
    <source>
        <dbReference type="ARBA" id="ARBA00023180"/>
    </source>
</evidence>
<dbReference type="RefSeq" id="WP_092959041.1">
    <property type="nucleotide sequence ID" value="NZ_FOSQ01000002.1"/>
</dbReference>
<keyword evidence="1" id="KW-0732">Signal</keyword>
<dbReference type="Proteomes" id="UP000199473">
    <property type="component" value="Unassembled WGS sequence"/>
</dbReference>
<dbReference type="AlphaFoldDB" id="A0A1I3ZP35"/>
<feature type="repeat" description="NHL" evidence="4">
    <location>
        <begin position="166"/>
        <end position="205"/>
    </location>
</feature>
<keyword evidence="5" id="KW-0503">Monooxygenase</keyword>
<evidence type="ECO:0000256" key="4">
    <source>
        <dbReference type="PROSITE-ProRule" id="PRU00504"/>
    </source>
</evidence>
<dbReference type="Gene3D" id="2.120.10.30">
    <property type="entry name" value="TolB, C-terminal domain"/>
    <property type="match status" value="1"/>
</dbReference>
<dbReference type="EMBL" id="FOSQ01000002">
    <property type="protein sequence ID" value="SFK45778.1"/>
    <property type="molecule type" value="Genomic_DNA"/>
</dbReference>
<dbReference type="InterPro" id="IPR011042">
    <property type="entry name" value="6-blade_b-propeller_TolB-like"/>
</dbReference>
<reference evidence="5 6" key="1">
    <citation type="submission" date="2016-10" db="EMBL/GenBank/DDBJ databases">
        <authorList>
            <person name="de Groot N.N."/>
        </authorList>
    </citation>
    <scope>NUCLEOTIDE SEQUENCE [LARGE SCALE GENOMIC DNA]</scope>
    <source>
        <strain evidence="5 6">DSM 19981</strain>
    </source>
</reference>
<dbReference type="PANTHER" id="PTHR10680">
    <property type="entry name" value="PEPTIDYL-GLYCINE ALPHA-AMIDATING MONOOXYGENASE"/>
    <property type="match status" value="1"/>
</dbReference>
<sequence length="286" mass="30682">MREEKLVVGLGDDLYEVERPWALDGAAFKGGRITDVAVDADDNAHVLVRYDRYCDPVGLPVIVVVAPDGSVLRSLELPGVTDGHGITIGPAGQVLVADRDRHEIQVLNAAGDVVLRLGERSRPGRPFSHPANAAVHPNGDIYVADGYGNSVVHRFSAGGTLLRTWGTPGAGAGEFTTPHDLAFGLQGEVIVCDRENNRIQFFDPDGAFIREATDLFHPMGIVVEPDGCILVSDQIPRLTRLSPDGVLLGRCRPVLNAGHGLAQDSKGNILLAEIRDNRVTRLARKG</sequence>
<name>A0A1I3ZP35_9PROT</name>
<evidence type="ECO:0000256" key="2">
    <source>
        <dbReference type="ARBA" id="ARBA00022737"/>
    </source>
</evidence>
<evidence type="ECO:0000256" key="1">
    <source>
        <dbReference type="ARBA" id="ARBA00022729"/>
    </source>
</evidence>
<dbReference type="SUPFAM" id="SSF101898">
    <property type="entry name" value="NHL repeat"/>
    <property type="match status" value="1"/>
</dbReference>
<feature type="repeat" description="NHL" evidence="4">
    <location>
        <begin position="84"/>
        <end position="110"/>
    </location>
</feature>
<keyword evidence="3" id="KW-0325">Glycoprotein</keyword>
<organism evidence="5 6">
    <name type="scientific">Falsiroseomonas stagni DSM 19981</name>
    <dbReference type="NCBI Taxonomy" id="1123062"/>
    <lineage>
        <taxon>Bacteria</taxon>
        <taxon>Pseudomonadati</taxon>
        <taxon>Pseudomonadota</taxon>
        <taxon>Alphaproteobacteria</taxon>
        <taxon>Acetobacterales</taxon>
        <taxon>Roseomonadaceae</taxon>
        <taxon>Falsiroseomonas</taxon>
    </lineage>
</organism>
<dbReference type="GO" id="GO:0004497">
    <property type="term" value="F:monooxygenase activity"/>
    <property type="evidence" value="ECO:0007669"/>
    <property type="project" value="UniProtKB-KW"/>
</dbReference>
<protein>
    <submittedName>
        <fullName evidence="5">Peptidylglycine monooxygenase</fullName>
    </submittedName>
</protein>
<dbReference type="InterPro" id="IPR001258">
    <property type="entry name" value="NHL_repeat"/>
</dbReference>
<keyword evidence="5" id="KW-0560">Oxidoreductase</keyword>
<evidence type="ECO:0000313" key="5">
    <source>
        <dbReference type="EMBL" id="SFK45778.1"/>
    </source>
</evidence>
<keyword evidence="2" id="KW-0677">Repeat</keyword>
<accession>A0A1I3ZP35</accession>